<dbReference type="Gene3D" id="3.10.20.70">
    <property type="entry name" value="Glutamine synthetase, N-terminal domain"/>
    <property type="match status" value="1"/>
</dbReference>
<evidence type="ECO:0000256" key="3">
    <source>
        <dbReference type="ARBA" id="ARBA00022741"/>
    </source>
</evidence>
<evidence type="ECO:0000256" key="5">
    <source>
        <dbReference type="PROSITE-ProRule" id="PRU01331"/>
    </source>
</evidence>
<dbReference type="PANTHER" id="PTHR43785:SF12">
    <property type="entry name" value="TYPE-1 GLUTAMINE SYNTHETASE 2"/>
    <property type="match status" value="1"/>
</dbReference>
<dbReference type="Gene3D" id="3.30.590.10">
    <property type="entry name" value="Glutamine synthetase/guanido kinase, catalytic domain"/>
    <property type="match status" value="1"/>
</dbReference>
<dbReference type="GO" id="GO:0004356">
    <property type="term" value="F:glutamine synthetase activity"/>
    <property type="evidence" value="ECO:0007669"/>
    <property type="project" value="InterPro"/>
</dbReference>
<sequence length="455" mass="50781">MAAQLSFKELKTCVEDGTIDTVVAAIPDMQGRLMGKRFQAQYFIDTAWEESHCCKYLVATDLEMTTVENYASTSWAAGYGDYVMKPDLTTLRRLPWLEGTAFILCDLIDHATHEPVPHSPRAVLKKQLERLSAMGLQMTTATELEFFIFRETFEEMQKRQYHHMTPISPYNEDYHIFQTTREEDVMRPIRNGLYQAGITVESSKGEADAGQAELNIHYSDPLAMADTHVLVKNAVKEIAWQHGRSVSFMAKWNHNAAGSSSHIHQALSDSTGKSVFYDPNGAHGMSKTMEHALAGLLEYANDTTFFLAPYVNSYKRFAAGTFAPTSTVWSIDNRTAGYRVVAPNTDAVRVECRIGGSDLNPYLALASQIAATIAGIEGKLELEPEFSGNAYGAESARSIPATLRAATESLRGSTMLREAMGNDVIDHYVRCAEWEQEDFDRVVTDYEVKRGFEQA</sequence>
<dbReference type="SMART" id="SM01230">
    <property type="entry name" value="Gln-synt_C"/>
    <property type="match status" value="1"/>
</dbReference>
<dbReference type="FunFam" id="3.30.590.10:FF:000005">
    <property type="entry name" value="Probable glutamine synthetase"/>
    <property type="match status" value="1"/>
</dbReference>
<comment type="similarity">
    <text evidence="1 5 6">Belongs to the glutamine synthetase family.</text>
</comment>
<evidence type="ECO:0000259" key="7">
    <source>
        <dbReference type="PROSITE" id="PS51987"/>
    </source>
</evidence>
<dbReference type="GO" id="GO:0042402">
    <property type="term" value="P:biogenic amine catabolic process"/>
    <property type="evidence" value="ECO:0007669"/>
    <property type="project" value="UniProtKB-ARBA"/>
</dbReference>
<keyword evidence="4" id="KW-0067">ATP-binding</keyword>
<dbReference type="EC" id="6.3.2.-" evidence="8"/>
<dbReference type="PROSITE" id="PS51987">
    <property type="entry name" value="GS_CATALYTIC"/>
    <property type="match status" value="1"/>
</dbReference>
<evidence type="ECO:0000256" key="6">
    <source>
        <dbReference type="RuleBase" id="RU000384"/>
    </source>
</evidence>
<protein>
    <submittedName>
        <fullName evidence="8">Glutamate--isopropylamine ligase</fullName>
        <ecNumber evidence="8">6.3.2.-</ecNumber>
    </submittedName>
</protein>
<reference evidence="8 9" key="1">
    <citation type="submission" date="2017-04" db="EMBL/GenBank/DDBJ databases">
        <title>Genome Sequence of Marinobacter salarius strain SMR5 Isolated from a culture of the Diatom Skeletonema marinoi.</title>
        <authorList>
            <person name="Topel M."/>
            <person name="Pinder M.I.M."/>
            <person name="Johansson O.N."/>
            <person name="Kourtchenko O."/>
            <person name="Godhe A."/>
            <person name="Clarke A.K."/>
        </authorList>
    </citation>
    <scope>NUCLEOTIDE SEQUENCE [LARGE SCALE GENOMIC DNA]</scope>
    <source>
        <strain evidence="8 9">SMR5</strain>
    </source>
</reference>
<proteinExistence type="inferred from homology"/>
<accession>A0A1W6K3X8</accession>
<dbReference type="RefSeq" id="WP_036201946.1">
    <property type="nucleotide sequence ID" value="NZ_CP020931.1"/>
</dbReference>
<dbReference type="GeneID" id="77254061"/>
<evidence type="ECO:0000313" key="8">
    <source>
        <dbReference type="EMBL" id="ARM82146.1"/>
    </source>
</evidence>
<feature type="domain" description="GS catalytic" evidence="7">
    <location>
        <begin position="120"/>
        <end position="455"/>
    </location>
</feature>
<evidence type="ECO:0000256" key="1">
    <source>
        <dbReference type="ARBA" id="ARBA00009897"/>
    </source>
</evidence>
<gene>
    <name evidence="8" type="primary">ipuC</name>
    <name evidence="8" type="ORF">MARSALSMR5_00040</name>
</gene>
<dbReference type="GO" id="GO:0005524">
    <property type="term" value="F:ATP binding"/>
    <property type="evidence" value="ECO:0007669"/>
    <property type="project" value="UniProtKB-KW"/>
</dbReference>
<name>A0A1W6K3X8_9GAMM</name>
<keyword evidence="3" id="KW-0547">Nucleotide-binding</keyword>
<dbReference type="Pfam" id="PF00120">
    <property type="entry name" value="Gln-synt_C"/>
    <property type="match status" value="1"/>
</dbReference>
<dbReference type="Proteomes" id="UP000193100">
    <property type="component" value="Chromosome"/>
</dbReference>
<organism evidence="8 9">
    <name type="scientific">Marinobacter salarius</name>
    <dbReference type="NCBI Taxonomy" id="1420917"/>
    <lineage>
        <taxon>Bacteria</taxon>
        <taxon>Pseudomonadati</taxon>
        <taxon>Pseudomonadota</taxon>
        <taxon>Gammaproteobacteria</taxon>
        <taxon>Pseudomonadales</taxon>
        <taxon>Marinobacteraceae</taxon>
        <taxon>Marinobacter</taxon>
    </lineage>
</organism>
<dbReference type="InterPro" id="IPR014746">
    <property type="entry name" value="Gln_synth/guanido_kin_cat_dom"/>
</dbReference>
<keyword evidence="2 8" id="KW-0436">Ligase</keyword>
<dbReference type="PANTHER" id="PTHR43785">
    <property type="entry name" value="GAMMA-GLUTAMYLPUTRESCINE SYNTHETASE"/>
    <property type="match status" value="1"/>
</dbReference>
<dbReference type="GO" id="GO:0006542">
    <property type="term" value="P:glutamine biosynthetic process"/>
    <property type="evidence" value="ECO:0007669"/>
    <property type="project" value="InterPro"/>
</dbReference>
<dbReference type="SUPFAM" id="SSF54368">
    <property type="entry name" value="Glutamine synthetase, N-terminal domain"/>
    <property type="match status" value="1"/>
</dbReference>
<dbReference type="InterPro" id="IPR036651">
    <property type="entry name" value="Gln_synt_N_sf"/>
</dbReference>
<dbReference type="EMBL" id="CP020931">
    <property type="protein sequence ID" value="ARM82146.1"/>
    <property type="molecule type" value="Genomic_DNA"/>
</dbReference>
<evidence type="ECO:0000313" key="9">
    <source>
        <dbReference type="Proteomes" id="UP000193100"/>
    </source>
</evidence>
<dbReference type="SUPFAM" id="SSF55931">
    <property type="entry name" value="Glutamine synthetase/guanido kinase"/>
    <property type="match status" value="1"/>
</dbReference>
<dbReference type="InterPro" id="IPR008146">
    <property type="entry name" value="Gln_synth_cat_dom"/>
</dbReference>
<evidence type="ECO:0000256" key="4">
    <source>
        <dbReference type="ARBA" id="ARBA00022840"/>
    </source>
</evidence>
<dbReference type="GO" id="GO:0006576">
    <property type="term" value="P:biogenic amine metabolic process"/>
    <property type="evidence" value="ECO:0007669"/>
    <property type="project" value="UniProtKB-ARBA"/>
</dbReference>
<dbReference type="AlphaFoldDB" id="A0A1W6K3X8"/>
<evidence type="ECO:0000256" key="2">
    <source>
        <dbReference type="ARBA" id="ARBA00022598"/>
    </source>
</evidence>